<reference evidence="2" key="1">
    <citation type="submission" date="2022-06" db="EMBL/GenBank/DDBJ databases">
        <title>Sneathiella actinostolidae sp. nov., isolated from a sea anemonein the Western Pacific Ocean.</title>
        <authorList>
            <person name="Wei M.J."/>
        </authorList>
    </citation>
    <scope>NUCLEOTIDE SEQUENCE</scope>
    <source>
        <strain evidence="2">PHK-P5</strain>
    </source>
</reference>
<keyword evidence="1" id="KW-0732">Signal</keyword>
<proteinExistence type="predicted"/>
<name>A0ABY4WBL1_9PROT</name>
<evidence type="ECO:0000313" key="2">
    <source>
        <dbReference type="EMBL" id="USG62629.1"/>
    </source>
</evidence>
<dbReference type="Proteomes" id="UP001056291">
    <property type="component" value="Chromosome"/>
</dbReference>
<feature type="signal peptide" evidence="1">
    <location>
        <begin position="1"/>
        <end position="20"/>
    </location>
</feature>
<accession>A0ABY4WBL1</accession>
<gene>
    <name evidence="2" type="ORF">NBZ79_06520</name>
</gene>
<feature type="chain" id="PRO_5047036707" description="DUF5675 domain-containing protein" evidence="1">
    <location>
        <begin position="21"/>
        <end position="222"/>
    </location>
</feature>
<evidence type="ECO:0000313" key="3">
    <source>
        <dbReference type="Proteomes" id="UP001056291"/>
    </source>
</evidence>
<dbReference type="PROSITE" id="PS51257">
    <property type="entry name" value="PROKAR_LIPOPROTEIN"/>
    <property type="match status" value="1"/>
</dbReference>
<dbReference type="EMBL" id="CP098747">
    <property type="protein sequence ID" value="USG62629.1"/>
    <property type="molecule type" value="Genomic_DNA"/>
</dbReference>
<keyword evidence="3" id="KW-1185">Reference proteome</keyword>
<evidence type="ECO:0008006" key="4">
    <source>
        <dbReference type="Google" id="ProtNLM"/>
    </source>
</evidence>
<protein>
    <recommendedName>
        <fullName evidence="4">DUF5675 domain-containing protein</fullName>
    </recommendedName>
</protein>
<sequence>MAKFMLSVFLMFLASACASSSLDQNFAFNTTKSDGILAIKNPRINNESWLFLQKVDLTEQKFVGSPLEFSTCDDCLPSSNTYKLEKSDTPDFRLLPIPPGTYAIVGLLKWERTGGNQRKSLHSCFAKATAVFEVKAGKVNMVATAKNQNSAISNLTQLKSLVSTFPGITSDVISAQLLAVIAFDANGHGPLQSNCLNGIDGRSFNILRRLDNRTIASIATTI</sequence>
<evidence type="ECO:0000256" key="1">
    <source>
        <dbReference type="SAM" id="SignalP"/>
    </source>
</evidence>
<organism evidence="2 3">
    <name type="scientific">Sneathiella marina</name>
    <dbReference type="NCBI Taxonomy" id="2950108"/>
    <lineage>
        <taxon>Bacteria</taxon>
        <taxon>Pseudomonadati</taxon>
        <taxon>Pseudomonadota</taxon>
        <taxon>Alphaproteobacteria</taxon>
        <taxon>Sneathiellales</taxon>
        <taxon>Sneathiellaceae</taxon>
        <taxon>Sneathiella</taxon>
    </lineage>
</organism>
<dbReference type="RefSeq" id="WP_251936577.1">
    <property type="nucleotide sequence ID" value="NZ_CP098747.1"/>
</dbReference>